<evidence type="ECO:0000313" key="2">
    <source>
        <dbReference type="EMBL" id="CAF1375900.1"/>
    </source>
</evidence>
<name>A0A815J0C8_9BILA</name>
<dbReference type="PROSITE" id="PS50181">
    <property type="entry name" value="FBOX"/>
    <property type="match status" value="1"/>
</dbReference>
<dbReference type="SUPFAM" id="SSF81383">
    <property type="entry name" value="F-box domain"/>
    <property type="match status" value="1"/>
</dbReference>
<comment type="caution">
    <text evidence="2">The sequence shown here is derived from an EMBL/GenBank/DDBJ whole genome shotgun (WGS) entry which is preliminary data.</text>
</comment>
<evidence type="ECO:0000313" key="5">
    <source>
        <dbReference type="Proteomes" id="UP000663870"/>
    </source>
</evidence>
<protein>
    <recommendedName>
        <fullName evidence="1">F-box domain-containing protein</fullName>
    </recommendedName>
</protein>
<dbReference type="EMBL" id="CAJNOL010006089">
    <property type="protein sequence ID" value="CAF1613817.1"/>
    <property type="molecule type" value="Genomic_DNA"/>
</dbReference>
<dbReference type="InterPro" id="IPR036047">
    <property type="entry name" value="F-box-like_dom_sf"/>
</dbReference>
<evidence type="ECO:0000313" key="4">
    <source>
        <dbReference type="Proteomes" id="UP000663854"/>
    </source>
</evidence>
<dbReference type="Pfam" id="PF00646">
    <property type="entry name" value="F-box"/>
    <property type="match status" value="1"/>
</dbReference>
<sequence>MENSFIQLNDLPDEILLIILKKLPNTDVLYSLLGVNKRLDTIVQDSIFTRFLTFMAPSHDLDRITEPILSRFYFEILPKICHKILWLNLESVSMDRILLVTTYPNLYGLALHKLTSERARDLFTDGSYLIRIFKFQLLSLAIHISKCKERTSSIKDINIFIFTQILTKFKYLQSLNFSPFDDSDYHRLTFDDFDYHRLTFGISPPNILSSTLLELSVVVDSYQDCLYLLDGRFNQLNKFYVTICSSNIPTLPVINNKKKLPKLKCFVLNHESILLVYNNILIPLLHRMLNLEELSLYFVCCNVGIIDGTNLKENIFNYMTKLKKFKFNIRSIIPFNNQVNLPSNENIKNTFKNFKNYKIISYIDYFPKANEFHFRIYSYPYPSLYYYNITNNFHRGLFNSVSDISLYDERPFEHEFFLQIAKSFPCIRKLRIHNWEPQKNDKQQCSIIEYPYLRELYLVRIHENYLEQFLNNTKMHLLNNIDLHVDYDSLQTVTGNFTSDTRRINCGKIECLILYHRPDISLDLIEDYFPHAAVY</sequence>
<evidence type="ECO:0000259" key="1">
    <source>
        <dbReference type="PROSITE" id="PS50181"/>
    </source>
</evidence>
<dbReference type="Proteomes" id="UP000663870">
    <property type="component" value="Unassembled WGS sequence"/>
</dbReference>
<reference evidence="2" key="1">
    <citation type="submission" date="2021-02" db="EMBL/GenBank/DDBJ databases">
        <authorList>
            <person name="Nowell W R."/>
        </authorList>
    </citation>
    <scope>NUCLEOTIDE SEQUENCE</scope>
</reference>
<dbReference type="InterPro" id="IPR001810">
    <property type="entry name" value="F-box_dom"/>
</dbReference>
<keyword evidence="5" id="KW-1185">Reference proteome</keyword>
<organism evidence="2 4">
    <name type="scientific">Rotaria sordida</name>
    <dbReference type="NCBI Taxonomy" id="392033"/>
    <lineage>
        <taxon>Eukaryota</taxon>
        <taxon>Metazoa</taxon>
        <taxon>Spiralia</taxon>
        <taxon>Gnathifera</taxon>
        <taxon>Rotifera</taxon>
        <taxon>Eurotatoria</taxon>
        <taxon>Bdelloidea</taxon>
        <taxon>Philodinida</taxon>
        <taxon>Philodinidae</taxon>
        <taxon>Rotaria</taxon>
    </lineage>
</organism>
<feature type="domain" description="F-box" evidence="1">
    <location>
        <begin position="5"/>
        <end position="51"/>
    </location>
</feature>
<dbReference type="AlphaFoldDB" id="A0A815J0C8"/>
<proteinExistence type="predicted"/>
<dbReference type="EMBL" id="CAJNOH010004645">
    <property type="protein sequence ID" value="CAF1375900.1"/>
    <property type="molecule type" value="Genomic_DNA"/>
</dbReference>
<accession>A0A815J0C8</accession>
<evidence type="ECO:0000313" key="3">
    <source>
        <dbReference type="EMBL" id="CAF1613817.1"/>
    </source>
</evidence>
<dbReference type="Proteomes" id="UP000663854">
    <property type="component" value="Unassembled WGS sequence"/>
</dbReference>
<gene>
    <name evidence="3" type="ORF">JXQ802_LOCUS49721</name>
    <name evidence="2" type="ORF">PYM288_LOCUS33602</name>
</gene>